<organism evidence="2 3">
    <name type="scientific">Pleurotus ostreatus</name>
    <name type="common">Oyster mushroom</name>
    <name type="synonym">White-rot fungus</name>
    <dbReference type="NCBI Taxonomy" id="5322"/>
    <lineage>
        <taxon>Eukaryota</taxon>
        <taxon>Fungi</taxon>
        <taxon>Dikarya</taxon>
        <taxon>Basidiomycota</taxon>
        <taxon>Agaricomycotina</taxon>
        <taxon>Agaricomycetes</taxon>
        <taxon>Agaricomycetidae</taxon>
        <taxon>Agaricales</taxon>
        <taxon>Pleurotineae</taxon>
        <taxon>Pleurotaceae</taxon>
        <taxon>Pleurotus</taxon>
    </lineage>
</organism>
<dbReference type="EMBL" id="JACETU010000002">
    <property type="protein sequence ID" value="KAF7436180.1"/>
    <property type="molecule type" value="Genomic_DNA"/>
</dbReference>
<dbReference type="InterPro" id="IPR011330">
    <property type="entry name" value="Glyco_hydro/deAcase_b/a-brl"/>
</dbReference>
<keyword evidence="1" id="KW-1133">Transmembrane helix</keyword>
<dbReference type="PANTHER" id="PTHR45985">
    <property type="match status" value="1"/>
</dbReference>
<accession>A0A8H6ZXI7</accession>
<feature type="transmembrane region" description="Helical" evidence="1">
    <location>
        <begin position="544"/>
        <end position="563"/>
    </location>
</feature>
<dbReference type="GeneID" id="59372824"/>
<dbReference type="CDD" id="cd10919">
    <property type="entry name" value="CE4_CDA_like"/>
    <property type="match status" value="1"/>
</dbReference>
<comment type="caution">
    <text evidence="2">The sequence shown here is derived from an EMBL/GenBank/DDBJ whole genome shotgun (WGS) entry which is preliminary data.</text>
</comment>
<dbReference type="RefSeq" id="XP_036634079.1">
    <property type="nucleotide sequence ID" value="XM_036772606.1"/>
</dbReference>
<dbReference type="AlphaFoldDB" id="A0A8H6ZXI7"/>
<evidence type="ECO:0000313" key="2">
    <source>
        <dbReference type="EMBL" id="KAF7436180.1"/>
    </source>
</evidence>
<dbReference type="OrthoDB" id="504708at2759"/>
<proteinExistence type="predicted"/>
<keyword evidence="3" id="KW-1185">Reference proteome</keyword>
<dbReference type="VEuPathDB" id="FungiDB:PC9H_003006"/>
<keyword evidence="1" id="KW-0472">Membrane</keyword>
<dbReference type="SUPFAM" id="SSF88713">
    <property type="entry name" value="Glycoside hydrolase/deacetylase"/>
    <property type="match status" value="1"/>
</dbReference>
<reference evidence="2" key="1">
    <citation type="submission" date="2019-07" db="EMBL/GenBank/DDBJ databases">
        <authorList>
            <person name="Palmer J.M."/>
        </authorList>
    </citation>
    <scope>NUCLEOTIDE SEQUENCE</scope>
    <source>
        <strain evidence="2">PC9</strain>
    </source>
</reference>
<sequence>MGIKLFSGKATPFALFFSPLTTLQSPWVLPLISSPHFADEGSPTSSRVHFKSSTMLPCALFALLVPLLVAAQSPEGTISGPTTSAEAAGYSCDASKCQLPNCNCASVKPPGGLQPSDVPQFIVFTADDAIQSYTLDAVNQFLAHRKNPNGCAPKMTYYTSLGYTNYSLVTDWFVAGNEIADHTVNHVGDPSAGEINGNLIALNALAGIPLASIKGFRAPFLNYSVDTLKRLYESKFTYDSSASASVPVTDPNSDAFWPYTLDYGMANDCLEVPGSCKGEPKLPGFWEIPMYAFFDNLGVAGPHLMDPWLDNANGASAINDTATLEYMKNTFTAHYNGNRQPIGLYTHPIHVSRSVPGSTASNSTINMINAFLDWAQNQQNVWIISSEQLLDWVQHPTPVSQLDQLSSLKCSTPQVDAKICNGMPSSQAGLIQHCAFPDFPFYTCYGCPQDHPTVEKPNPPQQVADGQQARFRLPQNCSTPFWDPIKGECICTSSTCAFADDSRPIGPNGANLTGGGTGTFEDPASSSTTYVPFNNALPSVSLDILPTLILGVVGAFIGTFGVISRF</sequence>
<evidence type="ECO:0000256" key="1">
    <source>
        <dbReference type="SAM" id="Phobius"/>
    </source>
</evidence>
<dbReference type="Gene3D" id="3.20.20.370">
    <property type="entry name" value="Glycoside hydrolase/deacetylase"/>
    <property type="match status" value="1"/>
</dbReference>
<evidence type="ECO:0000313" key="3">
    <source>
        <dbReference type="Proteomes" id="UP000623687"/>
    </source>
</evidence>
<dbReference type="GO" id="GO:0005975">
    <property type="term" value="P:carbohydrate metabolic process"/>
    <property type="evidence" value="ECO:0007669"/>
    <property type="project" value="InterPro"/>
</dbReference>
<keyword evidence="1" id="KW-0812">Transmembrane</keyword>
<dbReference type="PANTHER" id="PTHR45985:SF3">
    <property type="entry name" value="CHITIN DEACETYLASE-LIKE 4"/>
    <property type="match status" value="1"/>
</dbReference>
<gene>
    <name evidence="2" type="ORF">PC9H_003006</name>
</gene>
<name>A0A8H6ZXI7_PLEOS</name>
<dbReference type="Proteomes" id="UP000623687">
    <property type="component" value="Unassembled WGS sequence"/>
</dbReference>
<protein>
    <recommendedName>
        <fullName evidence="4">Chitin deacetylase</fullName>
    </recommendedName>
</protein>
<evidence type="ECO:0008006" key="4">
    <source>
        <dbReference type="Google" id="ProtNLM"/>
    </source>
</evidence>
<dbReference type="InterPro" id="IPR052740">
    <property type="entry name" value="CE4"/>
</dbReference>